<comment type="caution">
    <text evidence="1">The sequence shown here is derived from an EMBL/GenBank/DDBJ whole genome shotgun (WGS) entry which is preliminary data.</text>
</comment>
<dbReference type="Proteomes" id="UP001060566">
    <property type="component" value="Unassembled WGS sequence"/>
</dbReference>
<evidence type="ECO:0000313" key="2">
    <source>
        <dbReference type="Proteomes" id="UP001060566"/>
    </source>
</evidence>
<name>A0ABT3EZ03_9BACI</name>
<proteinExistence type="predicted"/>
<dbReference type="RefSeq" id="WP_264462892.1">
    <property type="nucleotide sequence ID" value="NZ_JAOXJG010000027.1"/>
</dbReference>
<keyword evidence="2" id="KW-1185">Reference proteome</keyword>
<accession>A0ABT3EZ03</accession>
<evidence type="ECO:0008006" key="3">
    <source>
        <dbReference type="Google" id="ProtNLM"/>
    </source>
</evidence>
<reference evidence="1" key="1">
    <citation type="submission" date="2022-10" db="EMBL/GenBank/DDBJ databases">
        <title>De novo draft assembly of the Pseudomonas pretiosus genome isolated from the plants rhizorohere.</title>
        <authorList>
            <person name="Robas M."/>
            <person name="Fernandez V.M."/>
            <person name="Provanza A."/>
            <person name="Jimenez P.A."/>
        </authorList>
    </citation>
    <scope>NUCLEOTIDE SEQUENCE</scope>
    <source>
        <strain evidence="1">SAICEU11T</strain>
    </source>
</reference>
<sequence length="161" mass="18243">MIKHKDGYYEKIISICALTALSFTLIGCTSTSATDKASQVKQEYTQNTFQLNPANITDIEILKTTNNTTSKSKTSNEEMVKSIVSAFQNGTPKTITLDQKKRESVHSIITVTYKDDAKEEFLVWVDNKEQLTIAKDEKKDKVESVIVNIKDAKMMKDFFKM</sequence>
<dbReference type="PROSITE" id="PS51257">
    <property type="entry name" value="PROKAR_LIPOPROTEIN"/>
    <property type="match status" value="1"/>
</dbReference>
<evidence type="ECO:0000313" key="1">
    <source>
        <dbReference type="EMBL" id="MCW1241997.1"/>
    </source>
</evidence>
<dbReference type="GeneID" id="301200858"/>
<organism evidence="1 2">
    <name type="scientific">Bacillus pretiosus</name>
    <dbReference type="NCBI Taxonomy" id="2983392"/>
    <lineage>
        <taxon>Bacteria</taxon>
        <taxon>Bacillati</taxon>
        <taxon>Bacillota</taxon>
        <taxon>Bacilli</taxon>
        <taxon>Bacillales</taxon>
        <taxon>Bacillaceae</taxon>
        <taxon>Bacillus</taxon>
    </lineage>
</organism>
<gene>
    <name evidence="1" type="ORF">NGM45_23505</name>
</gene>
<dbReference type="EMBL" id="JAOXJG010000027">
    <property type="protein sequence ID" value="MCW1241997.1"/>
    <property type="molecule type" value="Genomic_DNA"/>
</dbReference>
<protein>
    <recommendedName>
        <fullName evidence="3">Lipoprotein</fullName>
    </recommendedName>
</protein>